<organism evidence="3 4">
    <name type="scientific">Rhodoferax ferrireducens</name>
    <dbReference type="NCBI Taxonomy" id="192843"/>
    <lineage>
        <taxon>Bacteria</taxon>
        <taxon>Pseudomonadati</taxon>
        <taxon>Pseudomonadota</taxon>
        <taxon>Betaproteobacteria</taxon>
        <taxon>Burkholderiales</taxon>
        <taxon>Comamonadaceae</taxon>
        <taxon>Rhodoferax</taxon>
    </lineage>
</organism>
<protein>
    <recommendedName>
        <fullName evidence="2">Ice-binding protein C-terminal domain-containing protein</fullName>
    </recommendedName>
</protein>
<dbReference type="Proteomes" id="UP000192505">
    <property type="component" value="Unassembled WGS sequence"/>
</dbReference>
<dbReference type="NCBIfam" id="NF038126">
    <property type="entry name" value="PEP_CTERM_FxDxF"/>
    <property type="match status" value="1"/>
</dbReference>
<evidence type="ECO:0000256" key="1">
    <source>
        <dbReference type="SAM" id="SignalP"/>
    </source>
</evidence>
<name>A0A1W9KPD8_9BURK</name>
<feature type="chain" id="PRO_5010874985" description="Ice-binding protein C-terminal domain-containing protein" evidence="1">
    <location>
        <begin position="22"/>
        <end position="162"/>
    </location>
</feature>
<dbReference type="Pfam" id="PF07589">
    <property type="entry name" value="PEP-CTERM"/>
    <property type="match status" value="1"/>
</dbReference>
<dbReference type="InterPro" id="IPR013424">
    <property type="entry name" value="Ice-binding_C"/>
</dbReference>
<keyword evidence="1" id="KW-0732">Signal</keyword>
<feature type="signal peptide" evidence="1">
    <location>
        <begin position="1"/>
        <end position="21"/>
    </location>
</feature>
<gene>
    <name evidence="3" type="ORF">BWK72_19395</name>
</gene>
<evidence type="ECO:0000259" key="2">
    <source>
        <dbReference type="Pfam" id="PF07589"/>
    </source>
</evidence>
<reference evidence="3 4" key="1">
    <citation type="submission" date="2017-01" db="EMBL/GenBank/DDBJ databases">
        <title>Novel large sulfur bacteria in the metagenomes of groundwater-fed chemosynthetic microbial mats in the Lake Huron basin.</title>
        <authorList>
            <person name="Sharrar A.M."/>
            <person name="Flood B.E."/>
            <person name="Bailey J.V."/>
            <person name="Jones D.S."/>
            <person name="Biddanda B."/>
            <person name="Ruberg S.A."/>
            <person name="Marcus D.N."/>
            <person name="Dick G.J."/>
        </authorList>
    </citation>
    <scope>NUCLEOTIDE SEQUENCE [LARGE SCALE GENOMIC DNA]</scope>
    <source>
        <strain evidence="3">A7</strain>
    </source>
</reference>
<dbReference type="EMBL" id="MTEI01000025">
    <property type="protein sequence ID" value="OQW86013.1"/>
    <property type="molecule type" value="Genomic_DNA"/>
</dbReference>
<evidence type="ECO:0000313" key="3">
    <source>
        <dbReference type="EMBL" id="OQW86013.1"/>
    </source>
</evidence>
<feature type="domain" description="Ice-binding protein C-terminal" evidence="2">
    <location>
        <begin position="132"/>
        <end position="156"/>
    </location>
</feature>
<sequence length="162" mass="16211">MKIKKLASAVVIALSSLAANAAVTATAPVYVSGASFADVLLATFSLGVASEVSGALGFAPFVRIAPGFEIALPTVTFSSVSAYNTSLLTTTSAVMAGDHFTFSNLAAGSYNLLAAGSVPGFNFIGAQFTVSAVPEPETVAMLLAGLGLVGGFARRRSQASVA</sequence>
<comment type="caution">
    <text evidence="3">The sequence shown here is derived from an EMBL/GenBank/DDBJ whole genome shotgun (WGS) entry which is preliminary data.</text>
</comment>
<proteinExistence type="predicted"/>
<evidence type="ECO:0000313" key="4">
    <source>
        <dbReference type="Proteomes" id="UP000192505"/>
    </source>
</evidence>
<dbReference type="NCBIfam" id="TIGR02595">
    <property type="entry name" value="PEP_CTERM"/>
    <property type="match status" value="1"/>
</dbReference>
<accession>A0A1W9KPD8</accession>
<dbReference type="AlphaFoldDB" id="A0A1W9KPD8"/>